<dbReference type="InterPro" id="IPR036034">
    <property type="entry name" value="PDZ_sf"/>
</dbReference>
<evidence type="ECO:0000313" key="11">
    <source>
        <dbReference type="Proteomes" id="UP001163046"/>
    </source>
</evidence>
<dbReference type="InterPro" id="IPR031468">
    <property type="entry name" value="SMP_LBD"/>
</dbReference>
<evidence type="ECO:0000259" key="9">
    <source>
        <dbReference type="PROSITE" id="PS51847"/>
    </source>
</evidence>
<keyword evidence="7" id="KW-1133">Transmembrane helix</keyword>
<dbReference type="GO" id="GO:0008289">
    <property type="term" value="F:lipid binding"/>
    <property type="evidence" value="ECO:0007669"/>
    <property type="project" value="UniProtKB-KW"/>
</dbReference>
<dbReference type="SUPFAM" id="SSF50156">
    <property type="entry name" value="PDZ domain-like"/>
    <property type="match status" value="1"/>
</dbReference>
<evidence type="ECO:0000256" key="1">
    <source>
        <dbReference type="ARBA" id="ARBA00004370"/>
    </source>
</evidence>
<evidence type="ECO:0000313" key="10">
    <source>
        <dbReference type="EMBL" id="KAJ7371990.1"/>
    </source>
</evidence>
<dbReference type="InterPro" id="IPR041489">
    <property type="entry name" value="PDZ_6"/>
</dbReference>
<keyword evidence="3" id="KW-0445">Lipid transport</keyword>
<evidence type="ECO:0000259" key="8">
    <source>
        <dbReference type="PROSITE" id="PS50106"/>
    </source>
</evidence>
<dbReference type="InterPro" id="IPR058801">
    <property type="entry name" value="PDZD8_N"/>
</dbReference>
<dbReference type="Proteomes" id="UP001163046">
    <property type="component" value="Unassembled WGS sequence"/>
</dbReference>
<reference evidence="10" key="1">
    <citation type="submission" date="2023-01" db="EMBL/GenBank/DDBJ databases">
        <title>Genome assembly of the deep-sea coral Lophelia pertusa.</title>
        <authorList>
            <person name="Herrera S."/>
            <person name="Cordes E."/>
        </authorList>
    </citation>
    <scope>NUCLEOTIDE SEQUENCE</scope>
    <source>
        <strain evidence="10">USNM1676648</strain>
        <tissue evidence="10">Polyp</tissue>
    </source>
</reference>
<name>A0A9W9YYY7_9CNID</name>
<keyword evidence="5 7" id="KW-0472">Membrane</keyword>
<sequence>MFIAFILAFLIGVFSVLLLEAFLLYTWWTTTEQDARKLYPQRTKVTNPEHIADYVKKDRATEKESCMSLNLLLAFLWREWRDSPQMKSFFLHKMNSEFAELMQGKAASKLIEQITIQEFSLGTSLPVITGATVMKIGTKDPLEVPQELDIALDLEYSGGCHMAIQVDLVFNKSVYLAVKLVSLQGRARIQLSRHPLTHWSFAFYEEPEVEFEAESQFEGKNLPQLTSLIISHLRKSIQKKHTLPSYKIRYSPFFTELSPQDETQEVYVHDSLVTVGSLEVTVVGCTRLPELENGAWQYCSLSVDLLPWSQLAENRRATWPTFEIDISRENNEISFGLTLSKEISEDELGKTIVIETIVVDSPAYTAGVMAKDILVAVDGHKIESLKQAAKMIKNKSRFIATVQRPPTRITQQVDRENPEKAEQLGKTVVDFKNVTLNTDSDSEDEFVNIVVPLFEHADREITKSAVKEMLSRSTELRQKAEKKMKGKQAGKKMIPGTTTTEKSAPTASDIEQQVAREQKLTGLPTKDAKQESPVTTRKANPDLATQETDKKTTSAHATGSAPPGTNQRRVSVSSLTAVDGPDTTKTKLVSASPAPEKNDKDIILGYITIPLMDIALRCLLFSSNTHEECFVLVSPHSDRIISKRSSAVVDLTLIFRHTPSLVDCDESIVEKNDSLNDLTPKDEGQEKDTLER</sequence>
<evidence type="ECO:0000256" key="4">
    <source>
        <dbReference type="ARBA" id="ARBA00023121"/>
    </source>
</evidence>
<dbReference type="Gene3D" id="2.30.42.10">
    <property type="match status" value="1"/>
</dbReference>
<dbReference type="EMBL" id="MU826839">
    <property type="protein sequence ID" value="KAJ7371990.1"/>
    <property type="molecule type" value="Genomic_DNA"/>
</dbReference>
<dbReference type="OrthoDB" id="10004596at2759"/>
<evidence type="ECO:0000256" key="5">
    <source>
        <dbReference type="ARBA" id="ARBA00023136"/>
    </source>
</evidence>
<dbReference type="GO" id="GO:1990456">
    <property type="term" value="P:mitochondrion-endoplasmic reticulum membrane tethering"/>
    <property type="evidence" value="ECO:0007669"/>
    <property type="project" value="InterPro"/>
</dbReference>
<feature type="compositionally biased region" description="Basic and acidic residues" evidence="6">
    <location>
        <begin position="472"/>
        <end position="483"/>
    </location>
</feature>
<keyword evidence="2" id="KW-0813">Transport</keyword>
<dbReference type="InterPro" id="IPR001478">
    <property type="entry name" value="PDZ"/>
</dbReference>
<keyword evidence="7" id="KW-0812">Transmembrane</keyword>
<gene>
    <name evidence="10" type="primary">PDZD8_5</name>
    <name evidence="10" type="ORF">OS493_021416</name>
</gene>
<feature type="domain" description="SMP-LTD" evidence="9">
    <location>
        <begin position="67"/>
        <end position="252"/>
    </location>
</feature>
<evidence type="ECO:0000256" key="3">
    <source>
        <dbReference type="ARBA" id="ARBA00023055"/>
    </source>
</evidence>
<dbReference type="GO" id="GO:0005739">
    <property type="term" value="C:mitochondrion"/>
    <property type="evidence" value="ECO:0007669"/>
    <property type="project" value="GOC"/>
</dbReference>
<feature type="transmembrane region" description="Helical" evidence="7">
    <location>
        <begin position="7"/>
        <end position="28"/>
    </location>
</feature>
<keyword evidence="4" id="KW-0446">Lipid-binding</keyword>
<comment type="subcellular location">
    <subcellularLocation>
        <location evidence="1">Membrane</location>
    </subcellularLocation>
</comment>
<dbReference type="SMART" id="SM00228">
    <property type="entry name" value="PDZ"/>
    <property type="match status" value="1"/>
</dbReference>
<feature type="compositionally biased region" description="Polar residues" evidence="6">
    <location>
        <begin position="563"/>
        <end position="576"/>
    </location>
</feature>
<evidence type="ECO:0000256" key="7">
    <source>
        <dbReference type="SAM" id="Phobius"/>
    </source>
</evidence>
<evidence type="ECO:0000256" key="6">
    <source>
        <dbReference type="SAM" id="MobiDB-lite"/>
    </source>
</evidence>
<dbReference type="Pfam" id="PF26547">
    <property type="entry name" value="PDZD8_N"/>
    <property type="match status" value="1"/>
</dbReference>
<dbReference type="PROSITE" id="PS50106">
    <property type="entry name" value="PDZ"/>
    <property type="match status" value="1"/>
</dbReference>
<feature type="compositionally biased region" description="Polar residues" evidence="6">
    <location>
        <begin position="532"/>
        <end position="546"/>
    </location>
</feature>
<protein>
    <submittedName>
        <fullName evidence="10">PDZ domain-containing protein 8</fullName>
    </submittedName>
</protein>
<feature type="region of interest" description="Disordered" evidence="6">
    <location>
        <begin position="472"/>
        <end position="595"/>
    </location>
</feature>
<dbReference type="GO" id="GO:0044233">
    <property type="term" value="C:mitochondria-associated endoplasmic reticulum membrane contact site"/>
    <property type="evidence" value="ECO:0007669"/>
    <property type="project" value="InterPro"/>
</dbReference>
<feature type="domain" description="PDZ" evidence="8">
    <location>
        <begin position="323"/>
        <end position="394"/>
    </location>
</feature>
<dbReference type="CDD" id="cd21674">
    <property type="entry name" value="SMP_PDZD8"/>
    <property type="match status" value="1"/>
</dbReference>
<organism evidence="10 11">
    <name type="scientific">Desmophyllum pertusum</name>
    <dbReference type="NCBI Taxonomy" id="174260"/>
    <lineage>
        <taxon>Eukaryota</taxon>
        <taxon>Metazoa</taxon>
        <taxon>Cnidaria</taxon>
        <taxon>Anthozoa</taxon>
        <taxon>Hexacorallia</taxon>
        <taxon>Scleractinia</taxon>
        <taxon>Caryophylliina</taxon>
        <taxon>Caryophylliidae</taxon>
        <taxon>Desmophyllum</taxon>
    </lineage>
</organism>
<keyword evidence="11" id="KW-1185">Reference proteome</keyword>
<dbReference type="AlphaFoldDB" id="A0A9W9YYY7"/>
<dbReference type="PROSITE" id="PS51847">
    <property type="entry name" value="SMP"/>
    <property type="match status" value="1"/>
</dbReference>
<dbReference type="PANTHER" id="PTHR21519">
    <property type="entry name" value="PDZ DOMAIN-CONTAINING PROTEIN 8"/>
    <property type="match status" value="1"/>
</dbReference>
<dbReference type="GO" id="GO:0006869">
    <property type="term" value="P:lipid transport"/>
    <property type="evidence" value="ECO:0007669"/>
    <property type="project" value="UniProtKB-KW"/>
</dbReference>
<dbReference type="PANTHER" id="PTHR21519:SF1">
    <property type="entry name" value="PDZ DOMAIN-CONTAINING PROTEIN 8"/>
    <property type="match status" value="1"/>
</dbReference>
<dbReference type="Pfam" id="PF17820">
    <property type="entry name" value="PDZ_6"/>
    <property type="match status" value="1"/>
</dbReference>
<dbReference type="GO" id="GO:0051560">
    <property type="term" value="P:mitochondrial calcium ion homeostasis"/>
    <property type="evidence" value="ECO:0007669"/>
    <property type="project" value="InterPro"/>
</dbReference>
<feature type="compositionally biased region" description="Polar residues" evidence="6">
    <location>
        <begin position="496"/>
        <end position="511"/>
    </location>
</feature>
<accession>A0A9W9YYY7</accession>
<comment type="caution">
    <text evidence="10">The sequence shown here is derived from an EMBL/GenBank/DDBJ whole genome shotgun (WGS) entry which is preliminary data.</text>
</comment>
<dbReference type="InterPro" id="IPR039275">
    <property type="entry name" value="PDZD8"/>
</dbReference>
<evidence type="ECO:0000256" key="2">
    <source>
        <dbReference type="ARBA" id="ARBA00022448"/>
    </source>
</evidence>
<proteinExistence type="predicted"/>
<dbReference type="GO" id="GO:0016020">
    <property type="term" value="C:membrane"/>
    <property type="evidence" value="ECO:0007669"/>
    <property type="project" value="UniProtKB-SubCell"/>
</dbReference>